<dbReference type="RefSeq" id="WP_109515553.1">
    <property type="nucleotide sequence ID" value="NZ_PDOA01000002.1"/>
</dbReference>
<sequence>MFHHRSCGTTQLVALMAAHRAAHQAGGLPGGDTAAVLRQQDITRLTEALLATPGPEPAWHPDATPRRAAARN</sequence>
<feature type="region of interest" description="Disordered" evidence="1">
    <location>
        <begin position="52"/>
        <end position="72"/>
    </location>
</feature>
<dbReference type="EMBL" id="PDOA01000002">
    <property type="protein sequence ID" value="PWC29918.1"/>
    <property type="molecule type" value="Genomic_DNA"/>
</dbReference>
<protein>
    <submittedName>
        <fullName evidence="2">Uncharacterized protein</fullName>
    </submittedName>
</protein>
<gene>
    <name evidence="2" type="ORF">CR165_03335</name>
</gene>
<comment type="caution">
    <text evidence="2">The sequence shown here is derived from an EMBL/GenBank/DDBJ whole genome shotgun (WGS) entry which is preliminary data.</text>
</comment>
<evidence type="ECO:0000313" key="3">
    <source>
        <dbReference type="Proteomes" id="UP000245048"/>
    </source>
</evidence>
<keyword evidence="3" id="KW-1185">Reference proteome</keyword>
<evidence type="ECO:0000256" key="1">
    <source>
        <dbReference type="SAM" id="MobiDB-lite"/>
    </source>
</evidence>
<evidence type="ECO:0000313" key="2">
    <source>
        <dbReference type="EMBL" id="PWC29918.1"/>
    </source>
</evidence>
<proteinExistence type="predicted"/>
<dbReference type="Proteomes" id="UP000245048">
    <property type="component" value="Unassembled WGS sequence"/>
</dbReference>
<reference evidence="3" key="1">
    <citation type="submission" date="2017-10" db="EMBL/GenBank/DDBJ databases">
        <authorList>
            <person name="Toshchakov S.V."/>
            <person name="Goeva M.A."/>
        </authorList>
    </citation>
    <scope>NUCLEOTIDE SEQUENCE [LARGE SCALE GENOMIC DNA]</scope>
    <source>
        <strain evidence="3">JR1/69-1-13</strain>
    </source>
</reference>
<organism evidence="2 3">
    <name type="scientific">Teichococcus aestuarii</name>
    <dbReference type="NCBI Taxonomy" id="568898"/>
    <lineage>
        <taxon>Bacteria</taxon>
        <taxon>Pseudomonadati</taxon>
        <taxon>Pseudomonadota</taxon>
        <taxon>Alphaproteobacteria</taxon>
        <taxon>Acetobacterales</taxon>
        <taxon>Roseomonadaceae</taxon>
        <taxon>Roseomonas</taxon>
    </lineage>
</organism>
<accession>A0A2U1V7N2</accession>
<name>A0A2U1V7N2_9PROT</name>
<dbReference type="AlphaFoldDB" id="A0A2U1V7N2"/>